<dbReference type="Pfam" id="PF06772">
    <property type="entry name" value="LtrA"/>
    <property type="match status" value="1"/>
</dbReference>
<feature type="transmembrane region" description="Helical" evidence="1">
    <location>
        <begin position="210"/>
        <end position="230"/>
    </location>
</feature>
<feature type="transmembrane region" description="Helical" evidence="1">
    <location>
        <begin position="373"/>
        <end position="392"/>
    </location>
</feature>
<dbReference type="RefSeq" id="WP_194137565.1">
    <property type="nucleotide sequence ID" value="NZ_JADFFK010000029.1"/>
</dbReference>
<evidence type="ECO:0000313" key="2">
    <source>
        <dbReference type="EMBL" id="MBE9640295.1"/>
    </source>
</evidence>
<evidence type="ECO:0000313" key="3">
    <source>
        <dbReference type="Proteomes" id="UP000607796"/>
    </source>
</evidence>
<reference evidence="2 3" key="1">
    <citation type="journal article" date="2021" name="Int. J. Syst. Evol. Microbiol.">
        <title>Salipiger mangrovisoli sp. nov., isolated from mangrove soil and the proposal for the reclassification of Paraphaeobacter pallidus as Salipiger pallidus comb. nov.</title>
        <authorList>
            <person name="Du J."/>
            <person name="Liu Y."/>
            <person name="Pei T."/>
            <person name="Deng M.R."/>
            <person name="Zhu H."/>
        </authorList>
    </citation>
    <scope>NUCLEOTIDE SEQUENCE [LARGE SCALE GENOMIC DNA]</scope>
    <source>
        <strain evidence="2 3">6D45A</strain>
    </source>
</reference>
<feature type="transmembrane region" description="Helical" evidence="1">
    <location>
        <begin position="347"/>
        <end position="367"/>
    </location>
</feature>
<feature type="transmembrane region" description="Helical" evidence="1">
    <location>
        <begin position="170"/>
        <end position="189"/>
    </location>
</feature>
<feature type="transmembrane region" description="Helical" evidence="1">
    <location>
        <begin position="112"/>
        <end position="133"/>
    </location>
</feature>
<keyword evidence="1" id="KW-0812">Transmembrane</keyword>
<feature type="transmembrane region" description="Helical" evidence="1">
    <location>
        <begin position="31"/>
        <end position="49"/>
    </location>
</feature>
<accession>A0ABR9XA22</accession>
<feature type="transmembrane region" description="Helical" evidence="1">
    <location>
        <begin position="145"/>
        <end position="164"/>
    </location>
</feature>
<keyword evidence="1" id="KW-1133">Transmembrane helix</keyword>
<feature type="transmembrane region" description="Helical" evidence="1">
    <location>
        <begin position="55"/>
        <end position="74"/>
    </location>
</feature>
<dbReference type="InterPro" id="IPR010640">
    <property type="entry name" value="Low_temperature_requirement_A"/>
</dbReference>
<gene>
    <name evidence="2" type="ORF">IQ782_25920</name>
</gene>
<dbReference type="Proteomes" id="UP000607796">
    <property type="component" value="Unassembled WGS sequence"/>
</dbReference>
<sequence length="401" mass="44864">MPLKDFPIWTRPRHHLDVEGGASNHVHWVELFYDLVHVVTIFLLGNYLSHHLDWAGFWTYTFLFIAIFFAWADNSVYNSLYISTDIPHRVAMAVQIVTMMFIAAAIPEITHGGWPFFALGYALNRALTAWLYWRARHLGAESTSLASEMGRNFFILAGVFAVSAFLPRPLAYWVFGAGIVMIQLLYLLPGIGTLRFERFLPRLGHLSERFGLLMLILLGEGFFKLCVTLADKGIDEAYPGTFFNIAMGGLSLFALAWIYFDSAGMAKLKTRKVPLMLCYWFAHIVILWAAVTIGVALAGEVYVGFLESYPPGYGALGTIGLAVFLAALWVLQLLVEGRDETRRYHSGGLRLFGVAMAIFMFFIHAYVPAIIGNIGWGIALFSQIGVPLYRAVRDLRATPAS</sequence>
<organism evidence="2 3">
    <name type="scientific">Salipiger mangrovisoli</name>
    <dbReference type="NCBI Taxonomy" id="2865933"/>
    <lineage>
        <taxon>Bacteria</taxon>
        <taxon>Pseudomonadati</taxon>
        <taxon>Pseudomonadota</taxon>
        <taxon>Alphaproteobacteria</taxon>
        <taxon>Rhodobacterales</taxon>
        <taxon>Roseobacteraceae</taxon>
        <taxon>Salipiger</taxon>
    </lineage>
</organism>
<feature type="transmembrane region" description="Helical" evidence="1">
    <location>
        <begin position="280"/>
        <end position="303"/>
    </location>
</feature>
<proteinExistence type="predicted"/>
<protein>
    <submittedName>
        <fullName evidence="2">Low temperature requirement protein A</fullName>
    </submittedName>
</protein>
<feature type="transmembrane region" description="Helical" evidence="1">
    <location>
        <begin position="242"/>
        <end position="260"/>
    </location>
</feature>
<dbReference type="EMBL" id="JADFFK010000029">
    <property type="protein sequence ID" value="MBE9640295.1"/>
    <property type="molecule type" value="Genomic_DNA"/>
</dbReference>
<keyword evidence="1" id="KW-0472">Membrane</keyword>
<dbReference type="PANTHER" id="PTHR36840">
    <property type="entry name" value="BLL5714 PROTEIN"/>
    <property type="match status" value="1"/>
</dbReference>
<keyword evidence="3" id="KW-1185">Reference proteome</keyword>
<feature type="transmembrane region" description="Helical" evidence="1">
    <location>
        <begin position="315"/>
        <end position="335"/>
    </location>
</feature>
<comment type="caution">
    <text evidence="2">The sequence shown here is derived from an EMBL/GenBank/DDBJ whole genome shotgun (WGS) entry which is preliminary data.</text>
</comment>
<dbReference type="PANTHER" id="PTHR36840:SF1">
    <property type="entry name" value="BLL5714 PROTEIN"/>
    <property type="match status" value="1"/>
</dbReference>
<evidence type="ECO:0000256" key="1">
    <source>
        <dbReference type="SAM" id="Phobius"/>
    </source>
</evidence>
<name>A0ABR9XA22_9RHOB</name>